<dbReference type="GO" id="GO:0004823">
    <property type="term" value="F:leucine-tRNA ligase activity"/>
    <property type="evidence" value="ECO:0007669"/>
    <property type="project" value="UniProtKB-UniRule"/>
</dbReference>
<keyword evidence="5 9" id="KW-0067">ATP-binding</keyword>
<dbReference type="Gene3D" id="3.40.50.620">
    <property type="entry name" value="HUPs"/>
    <property type="match status" value="2"/>
</dbReference>
<dbReference type="InterPro" id="IPR009080">
    <property type="entry name" value="tRNAsynth_Ia_anticodon-bd"/>
</dbReference>
<keyword evidence="6 9" id="KW-0648">Protein biosynthesis</keyword>
<dbReference type="EMBL" id="ADHO01000123">
    <property type="protein sequence ID" value="EFX41840.1"/>
    <property type="molecule type" value="Genomic_DNA"/>
</dbReference>
<dbReference type="InterPro" id="IPR014729">
    <property type="entry name" value="Rossmann-like_a/b/a_fold"/>
</dbReference>
<feature type="short sequence motif" description="'KMSKS' region" evidence="9">
    <location>
        <begin position="581"/>
        <end position="585"/>
    </location>
</feature>
<evidence type="ECO:0000256" key="8">
    <source>
        <dbReference type="ARBA" id="ARBA00047469"/>
    </source>
</evidence>
<dbReference type="PANTHER" id="PTHR43740:SF2">
    <property type="entry name" value="LEUCINE--TRNA LIGASE, MITOCHONDRIAL"/>
    <property type="match status" value="1"/>
</dbReference>
<dbReference type="HAMAP" id="MF_00049_B">
    <property type="entry name" value="Leu_tRNA_synth_B"/>
    <property type="match status" value="1"/>
</dbReference>
<reference evidence="14 15" key="1">
    <citation type="journal article" date="2011" name="Vet. Res.">
        <title>Genome sequence of Helicobacter suis supports its role in gastric pathology.</title>
        <authorList>
            <person name="Vermoote M."/>
            <person name="Vandekerckhove T.T."/>
            <person name="Flahou B."/>
            <person name="Pasmans F."/>
            <person name="Smet A."/>
            <person name="De Groote D."/>
            <person name="Van Criekinge W."/>
            <person name="Ducatelle R."/>
            <person name="Haesebrouck F."/>
        </authorList>
    </citation>
    <scope>NUCLEOTIDE SEQUENCE [LARGE SCALE GENOMIC DNA]</scope>
    <source>
        <strain evidence="14 15">HS5</strain>
    </source>
</reference>
<dbReference type="InterPro" id="IPR009008">
    <property type="entry name" value="Val/Leu/Ile-tRNA-synth_edit"/>
</dbReference>
<evidence type="ECO:0000256" key="1">
    <source>
        <dbReference type="ARBA" id="ARBA00005594"/>
    </source>
</evidence>
<dbReference type="Pfam" id="PF09334">
    <property type="entry name" value="tRNA-synt_1g"/>
    <property type="match status" value="1"/>
</dbReference>
<keyword evidence="4 9" id="KW-0547">Nucleotide-binding</keyword>
<comment type="subcellular location">
    <subcellularLocation>
        <location evidence="9">Cytoplasm</location>
    </subcellularLocation>
</comment>
<dbReference type="Pfam" id="PF13603">
    <property type="entry name" value="tRNA-synt_1_2"/>
    <property type="match status" value="1"/>
</dbReference>
<name>E7G458_9HELI</name>
<feature type="binding site" evidence="9">
    <location>
        <position position="584"/>
    </location>
    <ligand>
        <name>ATP</name>
        <dbReference type="ChEBI" id="CHEBI:30616"/>
    </ligand>
</feature>
<evidence type="ECO:0000256" key="5">
    <source>
        <dbReference type="ARBA" id="ARBA00022840"/>
    </source>
</evidence>
<comment type="catalytic activity">
    <reaction evidence="8 9">
        <text>tRNA(Leu) + L-leucine + ATP = L-leucyl-tRNA(Leu) + AMP + diphosphate</text>
        <dbReference type="Rhea" id="RHEA:11688"/>
        <dbReference type="Rhea" id="RHEA-COMP:9613"/>
        <dbReference type="Rhea" id="RHEA-COMP:9622"/>
        <dbReference type="ChEBI" id="CHEBI:30616"/>
        <dbReference type="ChEBI" id="CHEBI:33019"/>
        <dbReference type="ChEBI" id="CHEBI:57427"/>
        <dbReference type="ChEBI" id="CHEBI:78442"/>
        <dbReference type="ChEBI" id="CHEBI:78494"/>
        <dbReference type="ChEBI" id="CHEBI:456215"/>
        <dbReference type="EC" id="6.1.1.4"/>
    </reaction>
</comment>
<evidence type="ECO:0000256" key="3">
    <source>
        <dbReference type="ARBA" id="ARBA00022598"/>
    </source>
</evidence>
<feature type="domain" description="Leucyl-tRNA synthetase editing" evidence="13">
    <location>
        <begin position="224"/>
        <end position="403"/>
    </location>
</feature>
<dbReference type="GO" id="GO:0005829">
    <property type="term" value="C:cytosol"/>
    <property type="evidence" value="ECO:0007669"/>
    <property type="project" value="TreeGrafter"/>
</dbReference>
<keyword evidence="3 9" id="KW-0436">Ligase</keyword>
<dbReference type="EC" id="6.1.1.4" evidence="9"/>
<evidence type="ECO:0000256" key="2">
    <source>
        <dbReference type="ARBA" id="ARBA00022490"/>
    </source>
</evidence>
<evidence type="ECO:0000259" key="12">
    <source>
        <dbReference type="Pfam" id="PF09334"/>
    </source>
</evidence>
<dbReference type="InterPro" id="IPR002302">
    <property type="entry name" value="Leu-tRNA-ligase"/>
</dbReference>
<proteinExistence type="inferred from homology"/>
<gene>
    <name evidence="9 14" type="primary">leuS</name>
    <name evidence="14" type="ORF">HSUHS5_0752</name>
</gene>
<dbReference type="InterPro" id="IPR001412">
    <property type="entry name" value="aa-tRNA-synth_I_CS"/>
</dbReference>
<evidence type="ECO:0000256" key="6">
    <source>
        <dbReference type="ARBA" id="ARBA00022917"/>
    </source>
</evidence>
<evidence type="ECO:0000256" key="4">
    <source>
        <dbReference type="ARBA" id="ARBA00022741"/>
    </source>
</evidence>
<feature type="domain" description="Aminoacyl-tRNA synthetase class Ia" evidence="11">
    <location>
        <begin position="419"/>
        <end position="620"/>
    </location>
</feature>
<evidence type="ECO:0000256" key="10">
    <source>
        <dbReference type="RuleBase" id="RU363035"/>
    </source>
</evidence>
<sequence length="815" mass="93386">MLMQTYNPKIIEKKWQEIWANDLAFEPSSDFSKPKKYILSMMPYPSGEVHMGHVRNYAIGDALARYYRQVGYNVLHPMAFDAFGMPAENAAIKHQIHPKIWTEKNIANMQEEFKALGFSFSKTREFATCDPNYTKIEQQFFIEMFSKGLVYQKEAWLNWCPLDHTVLANEQVIDGKCWRCGSAVVQKQMPQYYLRITKYAEELLEELKNLKGSWPTQVLSMQEQWIGKSEGLAFSFALEAESIARLNRSDLTQIEVFTTRIDTIFGVTFVALSPGHVLIQALLKTDLLNTEAKEEILSIQNTNMRTRSLEKRGVKLPLSVLHPLTNESIPVYMANFVLDNYGSGALMGVPGCDLRDHAFATLFNIPIKELIVGEVAPCPVGILKNSGEYNGLSTTEAKEKLSTLFEQKGLGKRIINYRLQDWGISRQRYWGALIPMIHCAHCGLVCEKIENLPILLPEDVVFDGEGNPLDKHKSFKHCLCPKCGQEARRETDTMDTFFQSSWYFLRYTTPPKLWDKQAFDLDALDYWMEVDEYIGGIEHAILHLLYARFFTKALRDLGYLHINEPFQALTTQGMVLKNGAKMSKSKGNVVTPQEILEKYGADIARAYIHFVAPPNKELEWNDQALEGAARFLKRFYEKSFLAKACKQLPFLDVNNLSDAEKEARKKIYLALQKCHDIFDKVQPHYPFNTLLAFCMEALNALEKTTNSALWTEGYYILTHVLEPLIPHVCHEISKRLFNLSNFKTLHVDPHALEEDQITMAVTINGKKRGQIVILKDLNQEALLQEARVSVAKWLDQKRVIKEVIVPHKLVNFVVQ</sequence>
<dbReference type="InterPro" id="IPR015413">
    <property type="entry name" value="Methionyl/Leucyl_tRNA_Synth"/>
</dbReference>
<dbReference type="InterPro" id="IPR002300">
    <property type="entry name" value="aa-tRNA-synth_Ia"/>
</dbReference>
<dbReference type="PRINTS" id="PR00985">
    <property type="entry name" value="TRNASYNTHLEU"/>
</dbReference>
<comment type="caution">
    <text evidence="14">The sequence shown here is derived from an EMBL/GenBank/DDBJ whole genome shotgun (WGS) entry which is preliminary data.</text>
</comment>
<accession>E7G458</accession>
<keyword evidence="7 9" id="KW-0030">Aminoacyl-tRNA synthetase</keyword>
<dbReference type="InterPro" id="IPR025709">
    <property type="entry name" value="Leu_tRNA-synth_edit"/>
</dbReference>
<organism evidence="14 15">
    <name type="scientific">Helicobacter suis HS5</name>
    <dbReference type="NCBI Taxonomy" id="710394"/>
    <lineage>
        <taxon>Bacteria</taxon>
        <taxon>Pseudomonadati</taxon>
        <taxon>Campylobacterota</taxon>
        <taxon>Epsilonproteobacteria</taxon>
        <taxon>Campylobacterales</taxon>
        <taxon>Helicobacteraceae</taxon>
        <taxon>Helicobacter</taxon>
    </lineage>
</organism>
<evidence type="ECO:0000256" key="7">
    <source>
        <dbReference type="ARBA" id="ARBA00023146"/>
    </source>
</evidence>
<comment type="similarity">
    <text evidence="1 9 10">Belongs to the class-I aminoacyl-tRNA synthetase family.</text>
</comment>
<evidence type="ECO:0000313" key="15">
    <source>
        <dbReference type="Proteomes" id="UP000054093"/>
    </source>
</evidence>
<dbReference type="CDD" id="cd00812">
    <property type="entry name" value="LeuRS_core"/>
    <property type="match status" value="1"/>
</dbReference>
<dbReference type="NCBIfam" id="TIGR00396">
    <property type="entry name" value="leuS_bact"/>
    <property type="match status" value="1"/>
</dbReference>
<feature type="domain" description="Methionyl/Leucyl tRNA synthetase" evidence="12">
    <location>
        <begin position="37"/>
        <end position="183"/>
    </location>
</feature>
<evidence type="ECO:0000256" key="9">
    <source>
        <dbReference type="HAMAP-Rule" id="MF_00049"/>
    </source>
</evidence>
<evidence type="ECO:0000313" key="14">
    <source>
        <dbReference type="EMBL" id="EFX41840.1"/>
    </source>
</evidence>
<dbReference type="GO" id="GO:0006429">
    <property type="term" value="P:leucyl-tRNA aminoacylation"/>
    <property type="evidence" value="ECO:0007669"/>
    <property type="project" value="UniProtKB-UniRule"/>
</dbReference>
<dbReference type="SUPFAM" id="SSF47323">
    <property type="entry name" value="Anticodon-binding domain of a subclass of class I aminoacyl-tRNA synthetases"/>
    <property type="match status" value="1"/>
</dbReference>
<dbReference type="FunFam" id="1.10.730.10:FF:000002">
    <property type="entry name" value="Leucine--tRNA ligase"/>
    <property type="match status" value="1"/>
</dbReference>
<evidence type="ECO:0000259" key="13">
    <source>
        <dbReference type="Pfam" id="PF13603"/>
    </source>
</evidence>
<dbReference type="SUPFAM" id="SSF50677">
    <property type="entry name" value="ValRS/IleRS/LeuRS editing domain"/>
    <property type="match status" value="1"/>
</dbReference>
<dbReference type="FunFam" id="3.40.50.620:FF:000003">
    <property type="entry name" value="Leucine--tRNA ligase"/>
    <property type="match status" value="1"/>
</dbReference>
<dbReference type="GO" id="GO:0002161">
    <property type="term" value="F:aminoacyl-tRNA deacylase activity"/>
    <property type="evidence" value="ECO:0007669"/>
    <property type="project" value="InterPro"/>
</dbReference>
<dbReference type="Gene3D" id="3.10.20.590">
    <property type="match status" value="1"/>
</dbReference>
<feature type="short sequence motif" description="'HIGH' region" evidence="9">
    <location>
        <begin position="43"/>
        <end position="53"/>
    </location>
</feature>
<dbReference type="GO" id="GO:0005524">
    <property type="term" value="F:ATP binding"/>
    <property type="evidence" value="ECO:0007669"/>
    <property type="project" value="UniProtKB-UniRule"/>
</dbReference>
<dbReference type="Proteomes" id="UP000054093">
    <property type="component" value="Unassembled WGS sequence"/>
</dbReference>
<dbReference type="PROSITE" id="PS00178">
    <property type="entry name" value="AA_TRNA_LIGASE_I"/>
    <property type="match status" value="1"/>
</dbReference>
<dbReference type="AlphaFoldDB" id="E7G458"/>
<dbReference type="PANTHER" id="PTHR43740">
    <property type="entry name" value="LEUCYL-TRNA SYNTHETASE"/>
    <property type="match status" value="1"/>
</dbReference>
<protein>
    <recommendedName>
        <fullName evidence="9">Leucine--tRNA ligase</fullName>
        <ecNumber evidence="9">6.1.1.4</ecNumber>
    </recommendedName>
    <alternativeName>
        <fullName evidence="9">Leucyl-tRNA synthetase</fullName>
        <shortName evidence="9">LeuRS</shortName>
    </alternativeName>
</protein>
<dbReference type="Gene3D" id="1.10.730.10">
    <property type="entry name" value="Isoleucyl-tRNA Synthetase, Domain 1"/>
    <property type="match status" value="1"/>
</dbReference>
<evidence type="ECO:0000259" key="11">
    <source>
        <dbReference type="Pfam" id="PF00133"/>
    </source>
</evidence>
<dbReference type="SUPFAM" id="SSF52374">
    <property type="entry name" value="Nucleotidylyl transferase"/>
    <property type="match status" value="1"/>
</dbReference>
<dbReference type="Pfam" id="PF00133">
    <property type="entry name" value="tRNA-synt_1"/>
    <property type="match status" value="1"/>
</dbReference>
<keyword evidence="2 9" id="KW-0963">Cytoplasm</keyword>